<protein>
    <submittedName>
        <fullName evidence="6">Primosome assembly protein PriA</fullName>
    </submittedName>
</protein>
<dbReference type="Proteomes" id="UP000287470">
    <property type="component" value="Unassembled WGS sequence"/>
</dbReference>
<dbReference type="InterPro" id="IPR027417">
    <property type="entry name" value="P-loop_NTPase"/>
</dbReference>
<dbReference type="InterPro" id="IPR041222">
    <property type="entry name" value="PriA_3primeBD"/>
</dbReference>
<keyword evidence="2" id="KW-0067">ATP-binding</keyword>
<evidence type="ECO:0000313" key="6">
    <source>
        <dbReference type="EMBL" id="RSX54709.1"/>
    </source>
</evidence>
<dbReference type="Gene3D" id="3.40.1440.60">
    <property type="entry name" value="PriA, 3(prime) DNA-binding domain"/>
    <property type="match status" value="1"/>
</dbReference>
<organism evidence="6 7">
    <name type="scientific">Bifidobacterium samirii</name>
    <dbReference type="NCBI Taxonomy" id="2306974"/>
    <lineage>
        <taxon>Bacteria</taxon>
        <taxon>Bacillati</taxon>
        <taxon>Actinomycetota</taxon>
        <taxon>Actinomycetes</taxon>
        <taxon>Bifidobacteriales</taxon>
        <taxon>Bifidobacteriaceae</taxon>
        <taxon>Bifidobacterium</taxon>
    </lineage>
</organism>
<dbReference type="EMBL" id="QXGK01000015">
    <property type="protein sequence ID" value="RSX54709.1"/>
    <property type="molecule type" value="Genomic_DNA"/>
</dbReference>
<dbReference type="PANTHER" id="PTHR30580">
    <property type="entry name" value="PRIMOSOMAL PROTEIN N"/>
    <property type="match status" value="1"/>
</dbReference>
<dbReference type="OrthoDB" id="3177118at2"/>
<accession>A0A430FPF1</accession>
<proteinExistence type="predicted"/>
<evidence type="ECO:0000256" key="4">
    <source>
        <dbReference type="SAM" id="MobiDB-lite"/>
    </source>
</evidence>
<dbReference type="Gene3D" id="3.40.50.300">
    <property type="entry name" value="P-loop containing nucleotide triphosphate hydrolases"/>
    <property type="match status" value="1"/>
</dbReference>
<dbReference type="RefSeq" id="WP_125968738.1">
    <property type="nucleotide sequence ID" value="NZ_QXGK01000015.1"/>
</dbReference>
<evidence type="ECO:0000256" key="1">
    <source>
        <dbReference type="ARBA" id="ARBA00022741"/>
    </source>
</evidence>
<dbReference type="InterPro" id="IPR042115">
    <property type="entry name" value="PriA_3primeBD_sf"/>
</dbReference>
<keyword evidence="1" id="KW-0547">Nucleotide-binding</keyword>
<gene>
    <name evidence="6" type="ORF">D2E24_1479</name>
</gene>
<dbReference type="GO" id="GO:0043138">
    <property type="term" value="F:3'-5' DNA helicase activity"/>
    <property type="evidence" value="ECO:0007669"/>
    <property type="project" value="TreeGrafter"/>
</dbReference>
<dbReference type="Pfam" id="PF17764">
    <property type="entry name" value="PriA_3primeBD"/>
    <property type="match status" value="1"/>
</dbReference>
<dbReference type="GO" id="GO:0006310">
    <property type="term" value="P:DNA recombination"/>
    <property type="evidence" value="ECO:0007669"/>
    <property type="project" value="TreeGrafter"/>
</dbReference>
<feature type="region of interest" description="Disordered" evidence="4">
    <location>
        <begin position="1"/>
        <end position="28"/>
    </location>
</feature>
<evidence type="ECO:0000259" key="5">
    <source>
        <dbReference type="Pfam" id="PF17764"/>
    </source>
</evidence>
<dbReference type="GO" id="GO:0006302">
    <property type="term" value="P:double-strand break repair"/>
    <property type="evidence" value="ECO:0007669"/>
    <property type="project" value="TreeGrafter"/>
</dbReference>
<reference evidence="6 7" key="1">
    <citation type="submission" date="2018-09" db="EMBL/GenBank/DDBJ databases">
        <title>Characterization of the phylogenetic diversity of five novel species belonging to the genus Bifidobacterium.</title>
        <authorList>
            <person name="Lugli G.A."/>
            <person name="Duranti S."/>
            <person name="Milani C."/>
        </authorList>
    </citation>
    <scope>NUCLEOTIDE SEQUENCE [LARGE SCALE GENOMIC DNA]</scope>
    <source>
        <strain evidence="6 7">2033B</strain>
    </source>
</reference>
<sequence>MTAPHAEQLALDGLAPRRRRRRTPAEKIPAEHDPIAQVVLDIQATHLGRTFDYLIDEKLDGTAVPGALVRVRFGGQRVSGIIWNRTSTSDTPRSSLRYLERVLTTRPLVSASMRDDITRIADAYGGTRANIVRLAVPPRVERVDAALPGDDGTDGTGGASGIDTAGGFAGNTGGGTGADSPFGLASARRAAGRAAATALAARCRRAADEGFAAMRTSYDQAVRLHATLEDGGFGAFVVDALPGAQRWADDMAWIVMDAMAAGRAAVVVLPTMRETQDLADALERRGLHRFAAADGERAAAGGFTDGYAGDVAVLGASMPPEERYRAYRAVADGRVRCAIGPRAAMYAPVDGPALFAIVDDLAYQNMDGFMPYPNARGVLRLRAKAHGGVFVAMGHARSAVSQWETDGRAADTPVGGPATTVHALPAVVKEHTPWVRWLNRDELARLADPSIGARVPHTAVRILHKALDGGPVLLSIPGDDAESLACVRCHRQVRCARCTGPVARGGESAPRCRWCGAAAVNWTCPGCGGDRMRVIRVGAAGTAQELSRLFRGVPIVVSSPRSPRGIVETIAWRPQIVVATPGAEPRVRAADGRDTPQTREYRAVAVLDAWTSLYAQGVDARLDTLAAWMRAVACCAPRSRGGQALLIGETDPTIARSLTLWDPRLLAAREIEERREAGMTPVTATACVWGRRDVVIGALTRLGVLGGDWAVVNVGGHDLPAVLGPVPIAPPATVDARELAETADRVKAVVRVAASRRAELATRLRAIVGEHVAGRRAGELRFRLDPKDLI</sequence>
<dbReference type="GO" id="GO:0006270">
    <property type="term" value="P:DNA replication initiation"/>
    <property type="evidence" value="ECO:0007669"/>
    <property type="project" value="TreeGrafter"/>
</dbReference>
<keyword evidence="7" id="KW-1185">Reference proteome</keyword>
<dbReference type="AlphaFoldDB" id="A0A430FPF1"/>
<dbReference type="GO" id="GO:0003677">
    <property type="term" value="F:DNA binding"/>
    <property type="evidence" value="ECO:0007669"/>
    <property type="project" value="UniProtKB-KW"/>
</dbReference>
<name>A0A430FPF1_9BIFI</name>
<keyword evidence="3" id="KW-0238">DNA-binding</keyword>
<evidence type="ECO:0000256" key="2">
    <source>
        <dbReference type="ARBA" id="ARBA00022840"/>
    </source>
</evidence>
<evidence type="ECO:0000256" key="3">
    <source>
        <dbReference type="ARBA" id="ARBA00023125"/>
    </source>
</evidence>
<dbReference type="GO" id="GO:0005524">
    <property type="term" value="F:ATP binding"/>
    <property type="evidence" value="ECO:0007669"/>
    <property type="project" value="UniProtKB-KW"/>
</dbReference>
<evidence type="ECO:0000313" key="7">
    <source>
        <dbReference type="Proteomes" id="UP000287470"/>
    </source>
</evidence>
<dbReference type="PANTHER" id="PTHR30580:SF0">
    <property type="entry name" value="PRIMOSOMAL PROTEIN N"/>
    <property type="match status" value="1"/>
</dbReference>
<feature type="domain" description="Primosomal protein N' 3' DNA-binding" evidence="5">
    <location>
        <begin position="37"/>
        <end position="137"/>
    </location>
</feature>
<comment type="caution">
    <text evidence="6">The sequence shown here is derived from an EMBL/GenBank/DDBJ whole genome shotgun (WGS) entry which is preliminary data.</text>
</comment>